<keyword evidence="2" id="KW-1185">Reference proteome</keyword>
<protein>
    <submittedName>
        <fullName evidence="1">Uncharacterized protein</fullName>
    </submittedName>
</protein>
<evidence type="ECO:0000313" key="2">
    <source>
        <dbReference type="Proteomes" id="UP001153332"/>
    </source>
</evidence>
<dbReference type="EMBL" id="JAPUUL010000377">
    <property type="protein sequence ID" value="KAJ8131008.1"/>
    <property type="molecule type" value="Genomic_DNA"/>
</dbReference>
<evidence type="ECO:0000313" key="1">
    <source>
        <dbReference type="EMBL" id="KAJ8131008.1"/>
    </source>
</evidence>
<comment type="caution">
    <text evidence="1">The sequence shown here is derived from an EMBL/GenBank/DDBJ whole genome shotgun (WGS) entry which is preliminary data.</text>
</comment>
<accession>A0ACC2JUS0</accession>
<reference evidence="1" key="1">
    <citation type="submission" date="2022-12" db="EMBL/GenBank/DDBJ databases">
        <title>Genome Sequence of Lasiodiplodia mahajangana.</title>
        <authorList>
            <person name="Buettner E."/>
        </authorList>
    </citation>
    <scope>NUCLEOTIDE SEQUENCE</scope>
    <source>
        <strain evidence="1">VT137</strain>
    </source>
</reference>
<organism evidence="1 2">
    <name type="scientific">Lasiodiplodia mahajangana</name>
    <dbReference type="NCBI Taxonomy" id="1108764"/>
    <lineage>
        <taxon>Eukaryota</taxon>
        <taxon>Fungi</taxon>
        <taxon>Dikarya</taxon>
        <taxon>Ascomycota</taxon>
        <taxon>Pezizomycotina</taxon>
        <taxon>Dothideomycetes</taxon>
        <taxon>Dothideomycetes incertae sedis</taxon>
        <taxon>Botryosphaeriales</taxon>
        <taxon>Botryosphaeriaceae</taxon>
        <taxon>Lasiodiplodia</taxon>
    </lineage>
</organism>
<dbReference type="Proteomes" id="UP001153332">
    <property type="component" value="Unassembled WGS sequence"/>
</dbReference>
<proteinExistence type="predicted"/>
<gene>
    <name evidence="1" type="ORF">O1611_g2622</name>
</gene>
<name>A0ACC2JUS0_9PEZI</name>
<sequence>MHSDNLDTTPSVPPPPGRSPNFIDPETRSDQLYILIAVLSALVFAMAALRLYTRLRISRSLFVDDWLCVAATGSLADSILIRITSTTIKAGFFVFYLRLFGTVTYVRYMAWAGMTVVIGFCVIYVILDIIACAPFPSEHGNWVAPSLIDRCSRIAVPLITAGAYINVIADFYLLFIPLHQVSKLRASTGRKIGIGFIFFTGCLATGAAIANVVIRSDSKLFDRSDFTWTIIPVYATSIVEINIGLICYSMPVASALFASRFTSISRSFGSWITERRSLRPSPQGSAGESSANLVNDDAETS</sequence>